<dbReference type="EMBL" id="JAHOPB010000001">
    <property type="protein sequence ID" value="MBU8872899.1"/>
    <property type="molecule type" value="Genomic_DNA"/>
</dbReference>
<evidence type="ECO:0000313" key="8">
    <source>
        <dbReference type="EMBL" id="MBU8872899.1"/>
    </source>
</evidence>
<keyword evidence="4 6" id="KW-1133">Transmembrane helix</keyword>
<reference evidence="8 9" key="1">
    <citation type="submission" date="2021-06" db="EMBL/GenBank/DDBJ databases">
        <authorList>
            <person name="Lee D.H."/>
        </authorList>
    </citation>
    <scope>NUCLEOTIDE SEQUENCE [LARGE SCALE GENOMIC DNA]</scope>
    <source>
        <strain evidence="8 9">MMS21-HV4-11</strain>
    </source>
</reference>
<dbReference type="InterPro" id="IPR011527">
    <property type="entry name" value="ABC1_TM_dom"/>
</dbReference>
<evidence type="ECO:0000313" key="9">
    <source>
        <dbReference type="Proteomes" id="UP000727907"/>
    </source>
</evidence>
<feature type="domain" description="ABC transmembrane type-1" evidence="7">
    <location>
        <begin position="31"/>
        <end position="239"/>
    </location>
</feature>
<keyword evidence="9" id="KW-1185">Reference proteome</keyword>
<evidence type="ECO:0000256" key="2">
    <source>
        <dbReference type="ARBA" id="ARBA00022448"/>
    </source>
</evidence>
<feature type="transmembrane region" description="Helical" evidence="6">
    <location>
        <begin position="193"/>
        <end position="213"/>
    </location>
</feature>
<evidence type="ECO:0000256" key="5">
    <source>
        <dbReference type="ARBA" id="ARBA00023136"/>
    </source>
</evidence>
<comment type="subcellular location">
    <subcellularLocation>
        <location evidence="1">Membrane</location>
        <topology evidence="1">Multi-pass membrane protein</topology>
    </subcellularLocation>
</comment>
<evidence type="ECO:0000256" key="4">
    <source>
        <dbReference type="ARBA" id="ARBA00022989"/>
    </source>
</evidence>
<organism evidence="8 9">
    <name type="scientific">Reyranella humidisoli</name>
    <dbReference type="NCBI Taxonomy" id="2849149"/>
    <lineage>
        <taxon>Bacteria</taxon>
        <taxon>Pseudomonadati</taxon>
        <taxon>Pseudomonadota</taxon>
        <taxon>Alphaproteobacteria</taxon>
        <taxon>Hyphomicrobiales</taxon>
        <taxon>Reyranellaceae</taxon>
        <taxon>Reyranella</taxon>
    </lineage>
</organism>
<proteinExistence type="predicted"/>
<evidence type="ECO:0000256" key="3">
    <source>
        <dbReference type="ARBA" id="ARBA00022692"/>
    </source>
</evidence>
<feature type="transmembrane region" description="Helical" evidence="6">
    <location>
        <begin position="154"/>
        <end position="173"/>
    </location>
</feature>
<comment type="caution">
    <text evidence="8">The sequence shown here is derived from an EMBL/GenBank/DDBJ whole genome shotgun (WGS) entry which is preliminary data.</text>
</comment>
<feature type="transmembrane region" description="Helical" evidence="6">
    <location>
        <begin position="78"/>
        <end position="97"/>
    </location>
</feature>
<keyword evidence="5 6" id="KW-0472">Membrane</keyword>
<dbReference type="PANTHER" id="PTHR11384:SF59">
    <property type="entry name" value="LYSOSOMAL COBALAMIN TRANSPORTER ABCD4"/>
    <property type="match status" value="1"/>
</dbReference>
<dbReference type="Proteomes" id="UP000727907">
    <property type="component" value="Unassembled WGS sequence"/>
</dbReference>
<evidence type="ECO:0000256" key="6">
    <source>
        <dbReference type="SAM" id="Phobius"/>
    </source>
</evidence>
<protein>
    <submittedName>
        <fullName evidence="8">ABC transporter</fullName>
    </submittedName>
</protein>
<keyword evidence="2" id="KW-0813">Transport</keyword>
<evidence type="ECO:0000259" key="7">
    <source>
        <dbReference type="Pfam" id="PF06472"/>
    </source>
</evidence>
<evidence type="ECO:0000256" key="1">
    <source>
        <dbReference type="ARBA" id="ARBA00004141"/>
    </source>
</evidence>
<dbReference type="RefSeq" id="WP_216957177.1">
    <property type="nucleotide sequence ID" value="NZ_JAHOPB010000001.1"/>
</dbReference>
<accession>A0ABS6IGE4</accession>
<dbReference type="InterPro" id="IPR050835">
    <property type="entry name" value="ABC_transporter_sub-D"/>
</dbReference>
<feature type="transmembrane region" description="Helical" evidence="6">
    <location>
        <begin position="21"/>
        <end position="50"/>
    </location>
</feature>
<sequence length="369" mass="40520">MREDAPSAVGRGSLRRFWRTAAGFGIGAGSWLPWLLIGALVVCVIAQLLVQYRLNIWNRDFFDALEQRNGLEIRNQTYLLPQFAAASIALAAFAVWARMTFQRRWRGWLTNRLLELWLDNDNCRRLDAGADEPQLPEYRIAEDARIATDAPIDLVTGLLSSVLTASTFVVVLWTIGGSLPVGPRELGFELPGYLVFASVFYAALTTGMMILVGRRMAHVIERKNQAESELKFAVARLRAAQGDQRAPGAIAQAAPVGFALEEVLRTWASLCGQHVRTTLVSHGNTLLAPIIGLILCVPKYIDRSLSLGEVTQAAAAFAAVQIAFNWLVDNYPRLAEWASSASRVGVLLLAIDRLAVLYPRAAGPAAPRR</sequence>
<gene>
    <name evidence="8" type="ORF">KQ910_03950</name>
</gene>
<keyword evidence="3 6" id="KW-0812">Transmembrane</keyword>
<dbReference type="Pfam" id="PF06472">
    <property type="entry name" value="ABC_membrane_2"/>
    <property type="match status" value="1"/>
</dbReference>
<name>A0ABS6IGE4_9HYPH</name>
<dbReference type="PANTHER" id="PTHR11384">
    <property type="entry name" value="ATP-BINDING CASSETTE, SUB-FAMILY D MEMBER"/>
    <property type="match status" value="1"/>
</dbReference>